<feature type="transmembrane region" description="Helical" evidence="1">
    <location>
        <begin position="7"/>
        <end position="26"/>
    </location>
</feature>
<keyword evidence="1" id="KW-1133">Transmembrane helix</keyword>
<protein>
    <recommendedName>
        <fullName evidence="4">YhhN-like protein</fullName>
    </recommendedName>
</protein>
<feature type="transmembrane region" description="Helical" evidence="1">
    <location>
        <begin position="81"/>
        <end position="102"/>
    </location>
</feature>
<evidence type="ECO:0000313" key="3">
    <source>
        <dbReference type="Proteomes" id="UP000199559"/>
    </source>
</evidence>
<dbReference type="EMBL" id="FORM01000006">
    <property type="protein sequence ID" value="SFJ34609.1"/>
    <property type="molecule type" value="Genomic_DNA"/>
</dbReference>
<name>A0A1I3QM43_9FLAO</name>
<feature type="transmembrane region" description="Helical" evidence="1">
    <location>
        <begin position="179"/>
        <end position="200"/>
    </location>
</feature>
<keyword evidence="1" id="KW-0812">Transmembrane</keyword>
<keyword evidence="1" id="KW-0472">Membrane</keyword>
<evidence type="ECO:0008006" key="4">
    <source>
        <dbReference type="Google" id="ProtNLM"/>
    </source>
</evidence>
<feature type="transmembrane region" description="Helical" evidence="1">
    <location>
        <begin position="206"/>
        <end position="226"/>
    </location>
</feature>
<feature type="transmembrane region" description="Helical" evidence="1">
    <location>
        <begin position="32"/>
        <end position="50"/>
    </location>
</feature>
<evidence type="ECO:0000256" key="1">
    <source>
        <dbReference type="SAM" id="Phobius"/>
    </source>
</evidence>
<gene>
    <name evidence="2" type="ORF">SAMN05443431_106201</name>
</gene>
<feature type="transmembrane region" description="Helical" evidence="1">
    <location>
        <begin position="153"/>
        <end position="172"/>
    </location>
</feature>
<keyword evidence="3" id="KW-1185">Reference proteome</keyword>
<feature type="transmembrane region" description="Helical" evidence="1">
    <location>
        <begin position="114"/>
        <end position="133"/>
    </location>
</feature>
<proteinExistence type="predicted"/>
<dbReference type="STRING" id="1144750.SAMN05443431_106201"/>
<dbReference type="Proteomes" id="UP000199559">
    <property type="component" value="Unassembled WGS sequence"/>
</dbReference>
<feature type="transmembrane region" description="Helical" evidence="1">
    <location>
        <begin position="57"/>
        <end position="75"/>
    </location>
</feature>
<dbReference type="AlphaFoldDB" id="A0A1I3QM43"/>
<organism evidence="2 3">
    <name type="scientific">Olleya namhaensis</name>
    <dbReference type="NCBI Taxonomy" id="1144750"/>
    <lineage>
        <taxon>Bacteria</taxon>
        <taxon>Pseudomonadati</taxon>
        <taxon>Bacteroidota</taxon>
        <taxon>Flavobacteriia</taxon>
        <taxon>Flavobacteriales</taxon>
        <taxon>Flavobacteriaceae</taxon>
    </lineage>
</organism>
<accession>A0A1I3QM43</accession>
<evidence type="ECO:0000313" key="2">
    <source>
        <dbReference type="EMBL" id="SFJ34609.1"/>
    </source>
</evidence>
<sequence>MKLTKFNVVSMCLVILVLFIMTGRIFDMPIMSDYSWIFVFPLFAYLYYGLTKEHNHFFGFFLIGFSIVEMLKIVFSGNELIGVYGANYLIIATYLSLIIFLVKDLEIKKIFKDFKLPMIVLVVFNVYIIYALNEMILEDPKVETSSLEFVTNVIYNVFIQLVLSLALIHYLYHQTKQSLLLFLASVCIVFSEMVQVAYLFISSEQILEIIYSMLMGLGFYFLYVYIKIRHFDSYKTESPAIV</sequence>
<reference evidence="3" key="1">
    <citation type="submission" date="2016-10" db="EMBL/GenBank/DDBJ databases">
        <authorList>
            <person name="Varghese N."/>
            <person name="Submissions S."/>
        </authorList>
    </citation>
    <scope>NUCLEOTIDE SEQUENCE [LARGE SCALE GENOMIC DNA]</scope>
    <source>
        <strain evidence="3">DSM 28881</strain>
    </source>
</reference>